<dbReference type="OrthoDB" id="411372at2759"/>
<dbReference type="RefSeq" id="XP_011206778.2">
    <property type="nucleotide sequence ID" value="XM_011208476.4"/>
</dbReference>
<feature type="compositionally biased region" description="Low complexity" evidence="6">
    <location>
        <begin position="65"/>
        <end position="87"/>
    </location>
</feature>
<evidence type="ECO:0000256" key="6">
    <source>
        <dbReference type="SAM" id="MobiDB-lite"/>
    </source>
</evidence>
<organism evidence="8 9">
    <name type="scientific">Bactrocera dorsalis</name>
    <name type="common">Oriental fruit fly</name>
    <name type="synonym">Dacus dorsalis</name>
    <dbReference type="NCBI Taxonomy" id="27457"/>
    <lineage>
        <taxon>Eukaryota</taxon>
        <taxon>Metazoa</taxon>
        <taxon>Ecdysozoa</taxon>
        <taxon>Arthropoda</taxon>
        <taxon>Hexapoda</taxon>
        <taxon>Insecta</taxon>
        <taxon>Pterygota</taxon>
        <taxon>Neoptera</taxon>
        <taxon>Endopterygota</taxon>
        <taxon>Diptera</taxon>
        <taxon>Brachycera</taxon>
        <taxon>Muscomorpha</taxon>
        <taxon>Tephritoidea</taxon>
        <taxon>Tephritidae</taxon>
        <taxon>Bactrocera</taxon>
        <taxon>Bactrocera</taxon>
    </lineage>
</organism>
<feature type="compositionally biased region" description="Basic and acidic residues" evidence="6">
    <location>
        <begin position="174"/>
        <end position="185"/>
    </location>
</feature>
<evidence type="ECO:0000256" key="5">
    <source>
        <dbReference type="PROSITE-ProRule" id="PRU00723"/>
    </source>
</evidence>
<keyword evidence="8" id="KW-1185">Reference proteome</keyword>
<evidence type="ECO:0000256" key="3">
    <source>
        <dbReference type="ARBA" id="ARBA00022771"/>
    </source>
</evidence>
<reference evidence="9 10" key="1">
    <citation type="submission" date="2025-05" db="UniProtKB">
        <authorList>
            <consortium name="RefSeq"/>
        </authorList>
    </citation>
    <scope>IDENTIFICATION</scope>
    <source>
        <tissue evidence="9 10">Adult</tissue>
    </source>
</reference>
<gene>
    <name evidence="9 10" type="primary">LOC105228593</name>
</gene>
<accession>A0A6I9V571</accession>
<feature type="region of interest" description="Disordered" evidence="6">
    <location>
        <begin position="454"/>
        <end position="487"/>
    </location>
</feature>
<feature type="region of interest" description="Disordered" evidence="6">
    <location>
        <begin position="1245"/>
        <end position="1274"/>
    </location>
</feature>
<evidence type="ECO:0000259" key="7">
    <source>
        <dbReference type="PROSITE" id="PS50103"/>
    </source>
</evidence>
<feature type="region of interest" description="Disordered" evidence="6">
    <location>
        <begin position="945"/>
        <end position="1009"/>
    </location>
</feature>
<keyword evidence="1 5" id="KW-0479">Metal-binding</keyword>
<feature type="compositionally biased region" description="Low complexity" evidence="6">
    <location>
        <begin position="455"/>
        <end position="471"/>
    </location>
</feature>
<feature type="domain" description="C3H1-type" evidence="7">
    <location>
        <begin position="344"/>
        <end position="371"/>
    </location>
</feature>
<dbReference type="InterPro" id="IPR000571">
    <property type="entry name" value="Znf_CCCH"/>
</dbReference>
<evidence type="ECO:0000313" key="8">
    <source>
        <dbReference type="Proteomes" id="UP001652620"/>
    </source>
</evidence>
<feature type="compositionally biased region" description="Low complexity" evidence="6">
    <location>
        <begin position="983"/>
        <end position="997"/>
    </location>
</feature>
<proteinExistence type="predicted"/>
<dbReference type="GeneID" id="105228593"/>
<dbReference type="Gene3D" id="4.10.1000.10">
    <property type="entry name" value="Zinc finger, CCCH-type"/>
    <property type="match status" value="1"/>
</dbReference>
<feature type="compositionally biased region" description="Basic residues" evidence="6">
    <location>
        <begin position="769"/>
        <end position="791"/>
    </location>
</feature>
<dbReference type="PROSITE" id="PS50103">
    <property type="entry name" value="ZF_C3H1"/>
    <property type="match status" value="2"/>
</dbReference>
<feature type="compositionally biased region" description="Low complexity" evidence="6">
    <location>
        <begin position="12"/>
        <end position="31"/>
    </location>
</feature>
<feature type="zinc finger region" description="C3H1-type" evidence="5">
    <location>
        <begin position="344"/>
        <end position="371"/>
    </location>
</feature>
<dbReference type="SMART" id="SM00356">
    <property type="entry name" value="ZnF_C3H1"/>
    <property type="match status" value="2"/>
</dbReference>
<feature type="domain" description="C3H1-type" evidence="7">
    <location>
        <begin position="372"/>
        <end position="395"/>
    </location>
</feature>
<dbReference type="PANTHER" id="PTHR13119:SF12">
    <property type="entry name" value="PROTEIN SUPPRESSOR OF SABLE"/>
    <property type="match status" value="1"/>
</dbReference>
<keyword evidence="2" id="KW-0677">Repeat</keyword>
<feature type="compositionally biased region" description="Gly residues" evidence="6">
    <location>
        <begin position="285"/>
        <end position="294"/>
    </location>
</feature>
<evidence type="ECO:0000313" key="10">
    <source>
        <dbReference type="RefSeq" id="XP_019846705.2"/>
    </source>
</evidence>
<feature type="compositionally biased region" description="Basic and acidic residues" evidence="6">
    <location>
        <begin position="205"/>
        <end position="222"/>
    </location>
</feature>
<dbReference type="InterPro" id="IPR045124">
    <property type="entry name" value="Su(sable)-like"/>
</dbReference>
<evidence type="ECO:0000256" key="2">
    <source>
        <dbReference type="ARBA" id="ARBA00022737"/>
    </source>
</evidence>
<feature type="compositionally biased region" description="Acidic residues" evidence="6">
    <location>
        <begin position="46"/>
        <end position="64"/>
    </location>
</feature>
<feature type="compositionally biased region" description="Basic and acidic residues" evidence="6">
    <location>
        <begin position="972"/>
        <end position="981"/>
    </location>
</feature>
<feature type="compositionally biased region" description="Low complexity" evidence="6">
    <location>
        <begin position="792"/>
        <end position="803"/>
    </location>
</feature>
<dbReference type="Proteomes" id="UP001652620">
    <property type="component" value="Chromosome 4"/>
</dbReference>
<feature type="compositionally biased region" description="Polar residues" evidence="6">
    <location>
        <begin position="961"/>
        <end position="971"/>
    </location>
</feature>
<keyword evidence="3 5" id="KW-0863">Zinc-finger</keyword>
<evidence type="ECO:0000256" key="4">
    <source>
        <dbReference type="ARBA" id="ARBA00022833"/>
    </source>
</evidence>
<dbReference type="SUPFAM" id="SSF90229">
    <property type="entry name" value="CCCH zinc finger"/>
    <property type="match status" value="2"/>
</dbReference>
<keyword evidence="4 5" id="KW-0862">Zinc</keyword>
<feature type="compositionally biased region" description="Low complexity" evidence="6">
    <location>
        <begin position="478"/>
        <end position="487"/>
    </location>
</feature>
<protein>
    <submittedName>
        <fullName evidence="9 10">Protein suppressor of sable isoform X1</fullName>
    </submittedName>
</protein>
<feature type="zinc finger region" description="C3H1-type" evidence="5">
    <location>
        <begin position="372"/>
        <end position="395"/>
    </location>
</feature>
<evidence type="ECO:0000313" key="9">
    <source>
        <dbReference type="RefSeq" id="XP_011206778.2"/>
    </source>
</evidence>
<feature type="compositionally biased region" description="Gly residues" evidence="6">
    <location>
        <begin position="1245"/>
        <end position="1261"/>
    </location>
</feature>
<dbReference type="RefSeq" id="XP_019846705.2">
    <property type="nucleotide sequence ID" value="XM_019991146.3"/>
</dbReference>
<feature type="region of interest" description="Disordered" evidence="6">
    <location>
        <begin position="1"/>
        <end position="342"/>
    </location>
</feature>
<feature type="region of interest" description="Disordered" evidence="6">
    <location>
        <begin position="694"/>
        <end position="723"/>
    </location>
</feature>
<feature type="compositionally biased region" description="Low complexity" evidence="6">
    <location>
        <begin position="704"/>
        <end position="713"/>
    </location>
</feature>
<feature type="region of interest" description="Disordered" evidence="6">
    <location>
        <begin position="598"/>
        <end position="617"/>
    </location>
</feature>
<feature type="compositionally biased region" description="Basic residues" evidence="6">
    <location>
        <begin position="297"/>
        <end position="316"/>
    </location>
</feature>
<feature type="region of interest" description="Disordered" evidence="6">
    <location>
        <begin position="510"/>
        <end position="538"/>
    </location>
</feature>
<dbReference type="InterPro" id="IPR036855">
    <property type="entry name" value="Znf_CCCH_sf"/>
</dbReference>
<name>A0A6I9V571_BACDO</name>
<feature type="compositionally biased region" description="Low complexity" evidence="6">
    <location>
        <begin position="273"/>
        <end position="283"/>
    </location>
</feature>
<feature type="compositionally biased region" description="Basic and acidic residues" evidence="6">
    <location>
        <begin position="317"/>
        <end position="342"/>
    </location>
</feature>
<sequence length="1274" mass="141177">MSEESNTVSCDAAITNTNTATTSEPTTVSATKAQTEPAAANTAEPVDIEDLEDGEIDDDEDDNDVIITNATTSSANNASASAGTTANDISGTTQKPHLSADAVAKIPIIDLSHEHTPSPTTVTGGGNNNKDASSKSRRNKKGLPPADDYMEEVEKSLSNILNKAGVKPQIPKCLESRQQDTKDNDAPAPGHGQSRSSRRRKRKKQRDEREKEKERKDKDKSRYMSPEPFNGAAPADDDEDDFEMLNVVGGSPSSTPTPKFAPPSYPVYDSADDSYTSYDSADSLDGGGERGGGGDTKRRRRRNKKDRKRGRDRRARSRDDNARGGIPEKRSRRDSNDDKHRQEPRKMELCKFYLMECCAKKDKCSYMHSDFPCKYYYLGMECPNRETCKFMHEAPLSEQLRNILLKHLETAPKEILGNFKRMSRENAIALMTKRNEELCKEYKVENTWSTIVNISTGNNRRGNQGGSNNSTNDHHQHQSQPQQQQQPYNNIPSLFDIVVKPPVSLLSVDKHRKSRWADSPTREPTPPAPAPENNTSAQLPSYLDLKNLEGIMKTEHIQKLTQLGITNLQEINQFTFGQLQKIGIDFVEISEVQKKVQSKMENKEGKDDEDNVPTTRDVDMRSIPSATTTTTMETLPAISPSTRLNLNMDLDSNSNNSGVMRFEYSQYLKDSNLAFDRIDAFEDERDEEQLVIDDGNMENEENARATTTTTNENDAVHDEPPKTSDLAFRLGMHLNPYNPFRTNPPDYKKSEDKSLSNSTSSHIGYQHHNERRRRSRSRSRSPTRSRSRSRSRSQTPTRTQSTTPEASDSADNDDGPSSKSKQPVYERKTMYDFNAIQAEEDERKLSERSMKNDKDMRYLGGSILPLDGVMNYTPATEIDGSISSHLPRTYKVHEFAMPPANYGDLRRSLRATTHTADPRVRRILGLPETRATTVALKRSGRKLSNTIASPEADESPKYYTPPSTLTASTMPSERRTKERRTSVSKPTPAPTTTTTSRTDPRLDPRCAAASAATAAAAKANEAEKSSAASAAGGAGNAAGDGINAEITGLGKTMREKMQSSDWYRKLNSNMKIQYNQELARLITELRRFHQDTSPDKNFNFINCNKKIIDDILIQLGIFIDENGEVNKIESDKSEEADMNANAEARVDFMQQSDFPHPQLNLPNAGFGFPNDFRFPPPLLGGGLVVPRLPLAAAASGISARLDAPSLLGMPPMSFNPFGSNAGNFQAGGPGQMPFGFLNFQQQMGGGGGGGGGPGNFNMGGGHNRRNPHNRRNFI</sequence>
<feature type="compositionally biased region" description="Basic residues" evidence="6">
    <location>
        <begin position="1262"/>
        <end position="1274"/>
    </location>
</feature>
<evidence type="ECO:0000256" key="1">
    <source>
        <dbReference type="ARBA" id="ARBA00022723"/>
    </source>
</evidence>
<dbReference type="PANTHER" id="PTHR13119">
    <property type="entry name" value="ZINC FINGER CCCH DOMAIN-CONTAINING PROTEI"/>
    <property type="match status" value="1"/>
</dbReference>
<feature type="region of interest" description="Disordered" evidence="6">
    <location>
        <begin position="735"/>
        <end position="848"/>
    </location>
</feature>